<dbReference type="InterPro" id="IPR036188">
    <property type="entry name" value="FAD/NAD-bd_sf"/>
</dbReference>
<feature type="compositionally biased region" description="Basic and acidic residues" evidence="4">
    <location>
        <begin position="328"/>
        <end position="337"/>
    </location>
</feature>
<name>A0A2G3PN94_WILMA</name>
<organism evidence="6 7">
    <name type="scientific">Williamsia marianensis</name>
    <dbReference type="NCBI Taxonomy" id="85044"/>
    <lineage>
        <taxon>Bacteria</taxon>
        <taxon>Bacillati</taxon>
        <taxon>Actinomycetota</taxon>
        <taxon>Actinomycetes</taxon>
        <taxon>Mycobacteriales</taxon>
        <taxon>Nocardiaceae</taxon>
        <taxon>Williamsia</taxon>
    </lineage>
</organism>
<dbReference type="PANTHER" id="PTHR10668">
    <property type="entry name" value="PHYTOENE DEHYDROGENASE"/>
    <property type="match status" value="1"/>
</dbReference>
<evidence type="ECO:0000313" key="6">
    <source>
        <dbReference type="EMBL" id="PHV67319.1"/>
    </source>
</evidence>
<sequence>MRADGYDAVVVGSGPNGLSAAVTLAKAGHKVLVLESHPTIGGGTRTSELTEPGFWHDMCSVVHPTGLASPAFNSMDLGRYGLEWLDPEVQLSQVFGDGTALPLFRDLARTQETLGRDAAAWGATLGFAAKHSQDLISDFFGPFRIPRHLLVAARFGPQALLSADAFNKIMFRDPRTRTLFAAIATHVVRPTSGVATASFGLILGMLAHAGGWPIARGGSQSIADALAGALKAHGGEIRTDHPVRSFEDMPDTRLKFFDIDPTQFSRIMGDRLPTRYRSRLAKYRYGPGSFKIDYALSEPIPWNDPYTAKSATFHIASDDQQIRQNEEDVKAGRHPERPNLIGGTPSVIDPSRAPDGKHVAWAYCHVPHGSDVDMTEAVEAQIERCAPGFKDVIIARHSMTAKQLSVYNPNYVGGDINSGVSDLRQLFTRPVVARVPYATPVDGVYLCASSTPPGGGVHGMCGMHAAQAAIRRHG</sequence>
<feature type="region of interest" description="Disordered" evidence="4">
    <location>
        <begin position="328"/>
        <end position="349"/>
    </location>
</feature>
<evidence type="ECO:0000256" key="3">
    <source>
        <dbReference type="ARBA" id="ARBA00040298"/>
    </source>
</evidence>
<feature type="domain" description="Amine oxidase" evidence="5">
    <location>
        <begin position="17"/>
        <end position="250"/>
    </location>
</feature>
<dbReference type="Gene3D" id="3.50.50.60">
    <property type="entry name" value="FAD/NAD(P)-binding domain"/>
    <property type="match status" value="2"/>
</dbReference>
<dbReference type="SUPFAM" id="SSF51905">
    <property type="entry name" value="FAD/NAD(P)-binding domain"/>
    <property type="match status" value="1"/>
</dbReference>
<proteinExistence type="predicted"/>
<dbReference type="RefSeq" id="WP_099382725.1">
    <property type="nucleotide sequence ID" value="NZ_PEBD01000008.1"/>
</dbReference>
<accession>A0A2G3PN94</accession>
<dbReference type="Proteomes" id="UP000225108">
    <property type="component" value="Unassembled WGS sequence"/>
</dbReference>
<evidence type="ECO:0000256" key="4">
    <source>
        <dbReference type="SAM" id="MobiDB-lite"/>
    </source>
</evidence>
<comment type="subunit">
    <text evidence="2">Interacts with COX5B; this interaction may contribute to localize PYROXD2 to the inner face of the inner mitochondrial membrane.</text>
</comment>
<reference evidence="6 7" key="1">
    <citation type="submission" date="2017-10" db="EMBL/GenBank/DDBJ databases">
        <title>The draft genome sequence of Williamsia sp. BULT 1.1 isolated from the semi-arid grassland soils from South Africa.</title>
        <authorList>
            <person name="Kabwe M.H."/>
            <person name="Govender N."/>
            <person name="Mutseka Lunga P."/>
            <person name="Vikram S."/>
            <person name="Makhalanyane T.P."/>
        </authorList>
    </citation>
    <scope>NUCLEOTIDE SEQUENCE [LARGE SCALE GENOMIC DNA]</scope>
    <source>
        <strain evidence="6 7">BULT 1.1</strain>
    </source>
</reference>
<comment type="caution">
    <text evidence="6">The sequence shown here is derived from an EMBL/GenBank/DDBJ whole genome shotgun (WGS) entry which is preliminary data.</text>
</comment>
<dbReference type="Pfam" id="PF01593">
    <property type="entry name" value="Amino_oxidase"/>
    <property type="match status" value="1"/>
</dbReference>
<gene>
    <name evidence="6" type="ORF">CSW57_10440</name>
</gene>
<comment type="function">
    <text evidence="1">Probable oxidoreductase that may play a role as regulator of mitochondrial function.</text>
</comment>
<protein>
    <recommendedName>
        <fullName evidence="3">Pyridine nucleotide-disulfide oxidoreductase domain-containing protein 2</fullName>
    </recommendedName>
</protein>
<dbReference type="EMBL" id="PEBD01000008">
    <property type="protein sequence ID" value="PHV67319.1"/>
    <property type="molecule type" value="Genomic_DNA"/>
</dbReference>
<dbReference type="GO" id="GO:0016491">
    <property type="term" value="F:oxidoreductase activity"/>
    <property type="evidence" value="ECO:0007669"/>
    <property type="project" value="InterPro"/>
</dbReference>
<evidence type="ECO:0000313" key="7">
    <source>
        <dbReference type="Proteomes" id="UP000225108"/>
    </source>
</evidence>
<dbReference type="PANTHER" id="PTHR10668:SF105">
    <property type="entry name" value="DEHYDROGENASE-RELATED"/>
    <property type="match status" value="1"/>
</dbReference>
<dbReference type="AlphaFoldDB" id="A0A2G3PN94"/>
<evidence type="ECO:0000256" key="1">
    <source>
        <dbReference type="ARBA" id="ARBA00037217"/>
    </source>
</evidence>
<dbReference type="PRINTS" id="PR00420">
    <property type="entry name" value="RNGMNOXGNASE"/>
</dbReference>
<evidence type="ECO:0000256" key="2">
    <source>
        <dbReference type="ARBA" id="ARBA00038825"/>
    </source>
</evidence>
<dbReference type="InterPro" id="IPR002937">
    <property type="entry name" value="Amino_oxidase"/>
</dbReference>
<evidence type="ECO:0000259" key="5">
    <source>
        <dbReference type="Pfam" id="PF01593"/>
    </source>
</evidence>